<gene>
    <name evidence="2" type="ORF">BGZ97_004401</name>
</gene>
<name>A0A9P6RLA9_9FUNG</name>
<feature type="compositionally biased region" description="Polar residues" evidence="1">
    <location>
        <begin position="47"/>
        <end position="69"/>
    </location>
</feature>
<feature type="compositionally biased region" description="Polar residues" evidence="1">
    <location>
        <begin position="164"/>
        <end position="182"/>
    </location>
</feature>
<keyword evidence="3" id="KW-1185">Reference proteome</keyword>
<evidence type="ECO:0000313" key="2">
    <source>
        <dbReference type="EMBL" id="KAG0322746.1"/>
    </source>
</evidence>
<comment type="caution">
    <text evidence="2">The sequence shown here is derived from an EMBL/GenBank/DDBJ whole genome shotgun (WGS) entry which is preliminary data.</text>
</comment>
<proteinExistence type="predicted"/>
<dbReference type="Proteomes" id="UP000823405">
    <property type="component" value="Unassembled WGS sequence"/>
</dbReference>
<evidence type="ECO:0000313" key="3">
    <source>
        <dbReference type="Proteomes" id="UP000823405"/>
    </source>
</evidence>
<reference evidence="2" key="1">
    <citation type="journal article" date="2020" name="Fungal Divers.">
        <title>Resolving the Mortierellaceae phylogeny through synthesis of multi-gene phylogenetics and phylogenomics.</title>
        <authorList>
            <person name="Vandepol N."/>
            <person name="Liber J."/>
            <person name="Desiro A."/>
            <person name="Na H."/>
            <person name="Kennedy M."/>
            <person name="Barry K."/>
            <person name="Grigoriev I.V."/>
            <person name="Miller A.N."/>
            <person name="O'Donnell K."/>
            <person name="Stajich J.E."/>
            <person name="Bonito G."/>
        </authorList>
    </citation>
    <scope>NUCLEOTIDE SEQUENCE</scope>
    <source>
        <strain evidence="2">NVP60</strain>
    </source>
</reference>
<organism evidence="2 3">
    <name type="scientific">Linnemannia gamsii</name>
    <dbReference type="NCBI Taxonomy" id="64522"/>
    <lineage>
        <taxon>Eukaryota</taxon>
        <taxon>Fungi</taxon>
        <taxon>Fungi incertae sedis</taxon>
        <taxon>Mucoromycota</taxon>
        <taxon>Mortierellomycotina</taxon>
        <taxon>Mortierellomycetes</taxon>
        <taxon>Mortierellales</taxon>
        <taxon>Mortierellaceae</taxon>
        <taxon>Linnemannia</taxon>
    </lineage>
</organism>
<feature type="region of interest" description="Disordered" evidence="1">
    <location>
        <begin position="38"/>
        <end position="69"/>
    </location>
</feature>
<feature type="region of interest" description="Disordered" evidence="1">
    <location>
        <begin position="151"/>
        <end position="190"/>
    </location>
</feature>
<protein>
    <submittedName>
        <fullName evidence="2">Uncharacterized protein</fullName>
    </submittedName>
</protein>
<dbReference type="EMBL" id="JAAAIN010000021">
    <property type="protein sequence ID" value="KAG0322746.1"/>
    <property type="molecule type" value="Genomic_DNA"/>
</dbReference>
<sequence length="323" mass="35638">MIEGRVLKKMKHIKLTSDSPPSELRDMFTPQLDTHALGDAAWDNGRNRTSTSVISTPQQLPTQPLSTDSLRPFAPIKISTRSPSRQESVASLMALSSPSASSSAILALKGRDESREKTDASQQRAGDGTDAAIYAGMNTLLHEVHASRFGIPDQLPPADHDRTLSAQDGSSAPVSRQHSQDSAHAFAAWQQQQQQSRLTALHTAWSQQLGGASTNTTWYRNIASATQMMDEDDEMTDVDETQGFSASFSMSDHRIPQGTSESLASQQGYVLNQHLSHQQQHLQQPLQQQQAGQLPVEHNLYHTINSQLRAAFLARSEMDKRYR</sequence>
<evidence type="ECO:0000256" key="1">
    <source>
        <dbReference type="SAM" id="MobiDB-lite"/>
    </source>
</evidence>
<dbReference type="OrthoDB" id="2420351at2759"/>
<dbReference type="AlphaFoldDB" id="A0A9P6RLA9"/>
<accession>A0A9P6RLA9</accession>